<proteinExistence type="inferred from homology"/>
<gene>
    <name evidence="10" type="ORF">A4U43_C04F4230</name>
</gene>
<feature type="transmembrane region" description="Helical" evidence="9">
    <location>
        <begin position="351"/>
        <end position="375"/>
    </location>
</feature>
<comment type="function">
    <text evidence="7">Involved in cellular auxin homeostasis by regulating auxin metabolism. Regulates intracellular auxin accumulation at the endoplasmic reticulum and thus auxin availability for nuclear auxin signaling.</text>
</comment>
<protein>
    <recommendedName>
        <fullName evidence="12">Auxin efflux carrier family protein</fullName>
    </recommendedName>
</protein>
<comment type="subcellular location">
    <subcellularLocation>
        <location evidence="1">Endoplasmic reticulum membrane</location>
        <topology evidence="1">Multi-pass membrane protein</topology>
    </subcellularLocation>
</comment>
<dbReference type="EMBL" id="CM007384">
    <property type="protein sequence ID" value="ONK71054.1"/>
    <property type="molecule type" value="Genomic_DNA"/>
</dbReference>
<feature type="transmembrane region" description="Helical" evidence="9">
    <location>
        <begin position="247"/>
        <end position="267"/>
    </location>
</feature>
<dbReference type="Pfam" id="PF03547">
    <property type="entry name" value="Mem_trans"/>
    <property type="match status" value="1"/>
</dbReference>
<dbReference type="OMA" id="VIMAIVC"/>
<dbReference type="Gramene" id="ONK71054">
    <property type="protein sequence ID" value="ONK71054"/>
    <property type="gene ID" value="A4U43_C04F4230"/>
</dbReference>
<dbReference type="PANTHER" id="PTHR31651">
    <property type="match status" value="1"/>
</dbReference>
<accession>A0A5P1EYV0</accession>
<dbReference type="InterPro" id="IPR004776">
    <property type="entry name" value="Mem_transp_PIN-like"/>
</dbReference>
<dbReference type="AlphaFoldDB" id="A0A5P1EYV0"/>
<evidence type="ECO:0000256" key="3">
    <source>
        <dbReference type="ARBA" id="ARBA00022692"/>
    </source>
</evidence>
<organism evidence="10 11">
    <name type="scientific">Asparagus officinalis</name>
    <name type="common">Garden asparagus</name>
    <dbReference type="NCBI Taxonomy" id="4686"/>
    <lineage>
        <taxon>Eukaryota</taxon>
        <taxon>Viridiplantae</taxon>
        <taxon>Streptophyta</taxon>
        <taxon>Embryophyta</taxon>
        <taxon>Tracheophyta</taxon>
        <taxon>Spermatophyta</taxon>
        <taxon>Magnoliopsida</taxon>
        <taxon>Liliopsida</taxon>
        <taxon>Asparagales</taxon>
        <taxon>Asparagaceae</taxon>
        <taxon>Asparagoideae</taxon>
        <taxon>Asparagus</taxon>
    </lineage>
</organism>
<comment type="similarity">
    <text evidence="8">Belongs to the auxin efflux carrier (TC 2.A.69.2) family.</text>
</comment>
<evidence type="ECO:0000256" key="5">
    <source>
        <dbReference type="ARBA" id="ARBA00023136"/>
    </source>
</evidence>
<reference evidence="11" key="1">
    <citation type="journal article" date="2017" name="Nat. Commun.">
        <title>The asparagus genome sheds light on the origin and evolution of a young Y chromosome.</title>
        <authorList>
            <person name="Harkess A."/>
            <person name="Zhou J."/>
            <person name="Xu C."/>
            <person name="Bowers J.E."/>
            <person name="Van der Hulst R."/>
            <person name="Ayyampalayam S."/>
            <person name="Mercati F."/>
            <person name="Riccardi P."/>
            <person name="McKain M.R."/>
            <person name="Kakrana A."/>
            <person name="Tang H."/>
            <person name="Ray J."/>
            <person name="Groenendijk J."/>
            <person name="Arikit S."/>
            <person name="Mathioni S.M."/>
            <person name="Nakano M."/>
            <person name="Shan H."/>
            <person name="Telgmann-Rauber A."/>
            <person name="Kanno A."/>
            <person name="Yue Z."/>
            <person name="Chen H."/>
            <person name="Li W."/>
            <person name="Chen Y."/>
            <person name="Xu X."/>
            <person name="Zhang Y."/>
            <person name="Luo S."/>
            <person name="Chen H."/>
            <person name="Gao J."/>
            <person name="Mao Z."/>
            <person name="Pires J.C."/>
            <person name="Luo M."/>
            <person name="Kudrna D."/>
            <person name="Wing R.A."/>
            <person name="Meyers B.C."/>
            <person name="Yi K."/>
            <person name="Kong H."/>
            <person name="Lavrijsen P."/>
            <person name="Sunseri F."/>
            <person name="Falavigna A."/>
            <person name="Ye Y."/>
            <person name="Leebens-Mack J.H."/>
            <person name="Chen G."/>
        </authorList>
    </citation>
    <scope>NUCLEOTIDE SEQUENCE [LARGE SCALE GENOMIC DNA]</scope>
    <source>
        <strain evidence="11">cv. DH0086</strain>
    </source>
</reference>
<keyword evidence="3 9" id="KW-0812">Transmembrane</keyword>
<dbReference type="GO" id="GO:0005789">
    <property type="term" value="C:endoplasmic reticulum membrane"/>
    <property type="evidence" value="ECO:0007669"/>
    <property type="project" value="UniProtKB-SubCell"/>
</dbReference>
<evidence type="ECO:0000256" key="7">
    <source>
        <dbReference type="ARBA" id="ARBA00025100"/>
    </source>
</evidence>
<evidence type="ECO:0000256" key="1">
    <source>
        <dbReference type="ARBA" id="ARBA00004477"/>
    </source>
</evidence>
<dbReference type="Proteomes" id="UP000243459">
    <property type="component" value="Chromosome 4"/>
</dbReference>
<evidence type="ECO:0000256" key="2">
    <source>
        <dbReference type="ARBA" id="ARBA00022448"/>
    </source>
</evidence>
<feature type="transmembrane region" description="Helical" evidence="9">
    <location>
        <begin position="70"/>
        <end position="94"/>
    </location>
</feature>
<sequence>MGLLDLLVVASMPTLQFLLVGLVGVFLASDYCNILTPDARRDTNKIIFYVFSPALIFTSLAKTVTLHDIISWWFMPVNIAFTFLIGTILGWAVVKILRPKSHIEGLVMASCSAGNLGNLMLIIIPAVCNEENNPFGDPNTCNSRALSYVSLSMALGGFYIWTHTYSIMKRMEINHLTVLKLTDTGSQQEPKLTNTESQQDALLCSSNNVVDEAQMIVPLLSSGKLTSSKVQCWGQMKEVLHQISKKLMAPSTIAAMIGFIVGVVPWLKSLMIGASAPLRVIQDSTALLGDGSVPCNTLILGGNLTKGLRKSTVKPSTVIGIIVARYVLLPIAGIGVVKAAGALGFLPQDPLFHYVLLIQFVLPPAMAIGIMAQLFDVGQEECSYIFLWTYLASAPVLTLWSTIFMYILS</sequence>
<keyword evidence="5 9" id="KW-0472">Membrane</keyword>
<dbReference type="OrthoDB" id="191139at2759"/>
<evidence type="ECO:0008006" key="12">
    <source>
        <dbReference type="Google" id="ProtNLM"/>
    </source>
</evidence>
<feature type="transmembrane region" description="Helical" evidence="9">
    <location>
        <begin position="106"/>
        <end position="125"/>
    </location>
</feature>
<evidence type="ECO:0000256" key="9">
    <source>
        <dbReference type="SAM" id="Phobius"/>
    </source>
</evidence>
<dbReference type="InterPro" id="IPR045033">
    <property type="entry name" value="PILS1/3/4/5/7"/>
</dbReference>
<feature type="transmembrane region" description="Helical" evidence="9">
    <location>
        <begin position="145"/>
        <end position="162"/>
    </location>
</feature>
<keyword evidence="11" id="KW-1185">Reference proteome</keyword>
<dbReference type="PANTHER" id="PTHR31651:SF3">
    <property type="entry name" value="PROTEIN PIN-LIKES 7"/>
    <property type="match status" value="1"/>
</dbReference>
<dbReference type="GO" id="GO:0080162">
    <property type="term" value="P:endoplasmic reticulum to cytosol auxin transport"/>
    <property type="evidence" value="ECO:0007669"/>
    <property type="project" value="InterPro"/>
</dbReference>
<evidence type="ECO:0000256" key="6">
    <source>
        <dbReference type="ARBA" id="ARBA00023294"/>
    </source>
</evidence>
<evidence type="ECO:0000313" key="10">
    <source>
        <dbReference type="EMBL" id="ONK71054.1"/>
    </source>
</evidence>
<feature type="transmembrane region" description="Helical" evidence="9">
    <location>
        <begin position="46"/>
        <end position="64"/>
    </location>
</feature>
<keyword evidence="4 9" id="KW-1133">Transmembrane helix</keyword>
<keyword evidence="2" id="KW-0813">Transport</keyword>
<keyword evidence="6" id="KW-0927">Auxin signaling pathway</keyword>
<evidence type="ECO:0000313" key="11">
    <source>
        <dbReference type="Proteomes" id="UP000243459"/>
    </source>
</evidence>
<evidence type="ECO:0000256" key="4">
    <source>
        <dbReference type="ARBA" id="ARBA00022989"/>
    </source>
</evidence>
<dbReference type="GO" id="GO:0009734">
    <property type="term" value="P:auxin-activated signaling pathway"/>
    <property type="evidence" value="ECO:0007669"/>
    <property type="project" value="UniProtKB-KW"/>
</dbReference>
<evidence type="ECO:0000256" key="8">
    <source>
        <dbReference type="ARBA" id="ARBA00025752"/>
    </source>
</evidence>
<name>A0A5P1EYV0_ASPOF</name>
<feature type="transmembrane region" description="Helical" evidence="9">
    <location>
        <begin position="318"/>
        <end position="339"/>
    </location>
</feature>
<feature type="transmembrane region" description="Helical" evidence="9">
    <location>
        <begin position="387"/>
        <end position="408"/>
    </location>
</feature>
<feature type="transmembrane region" description="Helical" evidence="9">
    <location>
        <begin position="15"/>
        <end position="34"/>
    </location>
</feature>